<dbReference type="InterPro" id="IPR029069">
    <property type="entry name" value="HotDog_dom_sf"/>
</dbReference>
<evidence type="ECO:0000259" key="3">
    <source>
        <dbReference type="Pfam" id="PF03061"/>
    </source>
</evidence>
<evidence type="ECO:0000256" key="2">
    <source>
        <dbReference type="ARBA" id="ARBA00022801"/>
    </source>
</evidence>
<dbReference type="InterPro" id="IPR006683">
    <property type="entry name" value="Thioestr_dom"/>
</dbReference>
<dbReference type="InterPro" id="IPR050563">
    <property type="entry name" value="4-hydroxybenzoyl-CoA_TE"/>
</dbReference>
<dbReference type="CDD" id="cd00586">
    <property type="entry name" value="4HBT"/>
    <property type="match status" value="1"/>
</dbReference>
<gene>
    <name evidence="4" type="ORF">L1F33_03850</name>
</gene>
<dbReference type="Pfam" id="PF03061">
    <property type="entry name" value="4HBT"/>
    <property type="match status" value="1"/>
</dbReference>
<dbReference type="Gene3D" id="3.10.129.10">
    <property type="entry name" value="Hotdog Thioesterase"/>
    <property type="match status" value="1"/>
</dbReference>
<accession>A0ABY5T457</accession>
<name>A0ABY5T457_9SPHN</name>
<feature type="domain" description="Thioesterase" evidence="3">
    <location>
        <begin position="21"/>
        <end position="97"/>
    </location>
</feature>
<organism evidence="4 5">
    <name type="scientific">Qipengyuania spongiae</name>
    <dbReference type="NCBI Taxonomy" id="2909673"/>
    <lineage>
        <taxon>Bacteria</taxon>
        <taxon>Pseudomonadati</taxon>
        <taxon>Pseudomonadota</taxon>
        <taxon>Alphaproteobacteria</taxon>
        <taxon>Sphingomonadales</taxon>
        <taxon>Erythrobacteraceae</taxon>
        <taxon>Qipengyuania</taxon>
    </lineage>
</organism>
<proteinExistence type="inferred from homology"/>
<evidence type="ECO:0000256" key="1">
    <source>
        <dbReference type="ARBA" id="ARBA00005953"/>
    </source>
</evidence>
<dbReference type="PANTHER" id="PTHR31793">
    <property type="entry name" value="4-HYDROXYBENZOYL-COA THIOESTERASE FAMILY MEMBER"/>
    <property type="match status" value="1"/>
</dbReference>
<dbReference type="RefSeq" id="WP_265560078.1">
    <property type="nucleotide sequence ID" value="NZ_CP092471.1"/>
</dbReference>
<comment type="similarity">
    <text evidence="1">Belongs to the 4-hydroxybenzoyl-CoA thioesterase family.</text>
</comment>
<keyword evidence="2" id="KW-0378">Hydrolase</keyword>
<protein>
    <submittedName>
        <fullName evidence="4">Acyl-CoA thioesterase</fullName>
    </submittedName>
</protein>
<sequence>MSQAFTYRFRVRYAEVDAQAIVFNSRYLEYADLMVSEFFRDRRPHGMPGDIEFHVRKAEVDYLAPIRFDELIEGTLRVERIGGTSMTMRIDLRDADADERAGPRATIRLTQVHVDLAVGRPARIPDTVRRAFGFSTKATVDA</sequence>
<dbReference type="SUPFAM" id="SSF54637">
    <property type="entry name" value="Thioesterase/thiol ester dehydrase-isomerase"/>
    <property type="match status" value="1"/>
</dbReference>
<dbReference type="EMBL" id="CP092471">
    <property type="protein sequence ID" value="UVI40101.1"/>
    <property type="molecule type" value="Genomic_DNA"/>
</dbReference>
<dbReference type="PANTHER" id="PTHR31793:SF27">
    <property type="entry name" value="NOVEL THIOESTERASE SUPERFAMILY DOMAIN AND SAPOSIN A-TYPE DOMAIN CONTAINING PROTEIN (0610012H03RIK)"/>
    <property type="match status" value="1"/>
</dbReference>
<reference evidence="4" key="1">
    <citation type="submission" date="2022-02" db="EMBL/GenBank/DDBJ databases">
        <title>Qipengyuania spongiae sp. nov., isolated from marine sponge.</title>
        <authorList>
            <person name="Li Z."/>
            <person name="Zhang M."/>
        </authorList>
    </citation>
    <scope>NUCLEOTIDE SEQUENCE</scope>
    <source>
        <strain evidence="4">PHS-Z21</strain>
    </source>
</reference>
<dbReference type="Proteomes" id="UP001065265">
    <property type="component" value="Chromosome"/>
</dbReference>
<evidence type="ECO:0000313" key="5">
    <source>
        <dbReference type="Proteomes" id="UP001065265"/>
    </source>
</evidence>
<evidence type="ECO:0000313" key="4">
    <source>
        <dbReference type="EMBL" id="UVI40101.1"/>
    </source>
</evidence>
<keyword evidence="5" id="KW-1185">Reference proteome</keyword>